<protein>
    <recommendedName>
        <fullName evidence="2">Reverse transcriptase zinc-binding domain-containing protein</fullName>
    </recommendedName>
</protein>
<evidence type="ECO:0000313" key="3">
    <source>
        <dbReference type="EMBL" id="KAK1642062.1"/>
    </source>
</evidence>
<name>A0AAD8W5W9_LOLMU</name>
<comment type="caution">
    <text evidence="3">The sequence shown here is derived from an EMBL/GenBank/DDBJ whole genome shotgun (WGS) entry which is preliminary data.</text>
</comment>
<dbReference type="Pfam" id="PF13966">
    <property type="entry name" value="zf-RVT"/>
    <property type="match status" value="1"/>
</dbReference>
<accession>A0AAD8W5W9</accession>
<evidence type="ECO:0000259" key="2">
    <source>
        <dbReference type="Pfam" id="PF13966"/>
    </source>
</evidence>
<dbReference type="EMBL" id="JAUUTY010000004">
    <property type="protein sequence ID" value="KAK1642062.1"/>
    <property type="molecule type" value="Genomic_DNA"/>
</dbReference>
<organism evidence="3 4">
    <name type="scientific">Lolium multiflorum</name>
    <name type="common">Italian ryegrass</name>
    <name type="synonym">Lolium perenne subsp. multiflorum</name>
    <dbReference type="NCBI Taxonomy" id="4521"/>
    <lineage>
        <taxon>Eukaryota</taxon>
        <taxon>Viridiplantae</taxon>
        <taxon>Streptophyta</taxon>
        <taxon>Embryophyta</taxon>
        <taxon>Tracheophyta</taxon>
        <taxon>Spermatophyta</taxon>
        <taxon>Magnoliopsida</taxon>
        <taxon>Liliopsida</taxon>
        <taxon>Poales</taxon>
        <taxon>Poaceae</taxon>
        <taxon>BOP clade</taxon>
        <taxon>Pooideae</taxon>
        <taxon>Poodae</taxon>
        <taxon>Poeae</taxon>
        <taxon>Poeae Chloroplast Group 2 (Poeae type)</taxon>
        <taxon>Loliodinae</taxon>
        <taxon>Loliinae</taxon>
        <taxon>Lolium</taxon>
    </lineage>
</organism>
<dbReference type="InterPro" id="IPR026960">
    <property type="entry name" value="RVT-Znf"/>
</dbReference>
<feature type="region of interest" description="Disordered" evidence="1">
    <location>
        <begin position="198"/>
        <end position="226"/>
    </location>
</feature>
<reference evidence="3" key="1">
    <citation type="submission" date="2023-07" db="EMBL/GenBank/DDBJ databases">
        <title>A chromosome-level genome assembly of Lolium multiflorum.</title>
        <authorList>
            <person name="Chen Y."/>
            <person name="Copetti D."/>
            <person name="Kolliker R."/>
            <person name="Studer B."/>
        </authorList>
    </citation>
    <scope>NUCLEOTIDE SEQUENCE</scope>
    <source>
        <strain evidence="3">02402/16</strain>
        <tissue evidence="3">Leaf</tissue>
    </source>
</reference>
<dbReference type="PANTHER" id="PTHR36617:SF8">
    <property type="entry name" value="OS10G0457800 PROTEIN"/>
    <property type="match status" value="1"/>
</dbReference>
<dbReference type="AlphaFoldDB" id="A0AAD8W5W9"/>
<evidence type="ECO:0000313" key="4">
    <source>
        <dbReference type="Proteomes" id="UP001231189"/>
    </source>
</evidence>
<proteinExistence type="predicted"/>
<dbReference type="PANTHER" id="PTHR36617">
    <property type="entry name" value="PROTEIN, PUTATIVE-RELATED"/>
    <property type="match status" value="1"/>
</dbReference>
<feature type="domain" description="Reverse transcriptase zinc-binding" evidence="2">
    <location>
        <begin position="126"/>
        <end position="185"/>
    </location>
</feature>
<evidence type="ECO:0000256" key="1">
    <source>
        <dbReference type="SAM" id="MobiDB-lite"/>
    </source>
</evidence>
<gene>
    <name evidence="3" type="ORF">QYE76_059867</name>
</gene>
<keyword evidence="4" id="KW-1185">Reference proteome</keyword>
<sequence length="251" mass="28026">MEWTSPDRQWVGLETPNDEMDMNLFNAATKISIGDGRKACFWSSSWLSGSSPRDIAPKIFEVSKKKDRVVDDALLNDRWIADIGIRTFTVDHMDRFVSLWDMLQGFALSPGVNGTISWNLTANGAYSATSVYKAQFPGSTQCSFQRVVWKTCPPPPKCHFFAWLVVQNRLWTSDRLAIRGWPHQSNLEARRGLALLSLPSPRPGHRPSVCTSGMPSSTPPPPVRKDYNLRLSLSLGRSGRRGTLASSTTRS</sequence>
<dbReference type="Proteomes" id="UP001231189">
    <property type="component" value="Unassembled WGS sequence"/>
</dbReference>